<dbReference type="Proteomes" id="UP000002695">
    <property type="component" value="Chromosome"/>
</dbReference>
<dbReference type="Pfam" id="PF06223">
    <property type="entry name" value="Phage_tail_T"/>
    <property type="match status" value="1"/>
</dbReference>
<dbReference type="AlphaFoldDB" id="A0A0F6B518"/>
<sequence>MNRELAFVMRLAREFRRPDWRQMLAEMSATELGEWAEHFGKNSFSDMLLDAEFATLKSLISGLVTGTHHDAEMFSLITDPESLHEKTDDELMILGEGITGGVRYGPDSEPGH</sequence>
<organism evidence="2 3">
    <name type="scientific">Salmonella typhimurium (strain 14028s / SGSC 2262)</name>
    <dbReference type="NCBI Taxonomy" id="588858"/>
    <lineage>
        <taxon>Bacteria</taxon>
        <taxon>Pseudomonadati</taxon>
        <taxon>Pseudomonadota</taxon>
        <taxon>Gammaproteobacteria</taxon>
        <taxon>Enterobacterales</taxon>
        <taxon>Enterobacteriaceae</taxon>
        <taxon>Salmonella</taxon>
    </lineage>
</organism>
<keyword evidence="3" id="KW-1185">Reference proteome</keyword>
<dbReference type="NCBIfam" id="TIGR01715">
    <property type="entry name" value="phage_lam_T"/>
    <property type="match status" value="1"/>
</dbReference>
<dbReference type="EMBL" id="CP001363">
    <property type="protein sequence ID" value="ACY89609.1"/>
    <property type="molecule type" value="Genomic_DNA"/>
</dbReference>
<gene>
    <name evidence="2" type="ordered locus">STM14_3178</name>
</gene>
<dbReference type="PATRIC" id="fig|588858.6.peg.2952"/>
<protein>
    <submittedName>
        <fullName evidence="2">Minor tail-like protein</fullName>
    </submittedName>
</protein>
<accession>A0A0F6B518</accession>
<evidence type="ECO:0000313" key="2">
    <source>
        <dbReference type="EMBL" id="ACY89609.1"/>
    </source>
</evidence>
<dbReference type="KEGG" id="seo:STM14_3178"/>
<evidence type="ECO:0000259" key="1">
    <source>
        <dbReference type="Pfam" id="PF06223"/>
    </source>
</evidence>
<dbReference type="InterPro" id="IPR009350">
    <property type="entry name" value="Phage_tail_T"/>
</dbReference>
<dbReference type="HOGENOM" id="CLU_163018_1_0_6"/>
<proteinExistence type="predicted"/>
<dbReference type="RefSeq" id="WP_010989052.1">
    <property type="nucleotide sequence ID" value="NC_016856.1"/>
</dbReference>
<name>A0A0F6B518_SALT1</name>
<feature type="domain" description="Minor tail T" evidence="1">
    <location>
        <begin position="28"/>
        <end position="101"/>
    </location>
</feature>
<evidence type="ECO:0000313" key="3">
    <source>
        <dbReference type="Proteomes" id="UP000002695"/>
    </source>
</evidence>
<dbReference type="BioCyc" id="SENT588858:STM14_RS14210-MONOMER"/>
<reference evidence="2 3" key="1">
    <citation type="journal article" date="2010" name="J. Bacteriol.">
        <title>Short-term signatures of evolutionary change in the Salmonella enterica serovar typhimurium 14028 genome.</title>
        <authorList>
            <person name="Jarvik T."/>
            <person name="Smillie C."/>
            <person name="Groisman E.A."/>
            <person name="Ochman H."/>
        </authorList>
    </citation>
    <scope>NUCLEOTIDE SEQUENCE [LARGE SCALE GENOMIC DNA]</scope>
    <source>
        <strain evidence="3">14028s / SGSC 2262</strain>
    </source>
</reference>